<sequence>MPQFIVKVFTRSTRVTEQKKELVIYDISATVDGEVYRYLVVKAAQFDKVEDWRGRGVQQAYYHAKNSGANVKFHEVHYVPPKRKSKIPAKQMSLFE</sequence>
<gene>
    <name evidence="1" type="ORF">LCGC14_1169450</name>
</gene>
<accession>A0A0F9P8H7</accession>
<proteinExistence type="predicted"/>
<protein>
    <submittedName>
        <fullName evidence="1">Uncharacterized protein</fullName>
    </submittedName>
</protein>
<organism evidence="1">
    <name type="scientific">marine sediment metagenome</name>
    <dbReference type="NCBI Taxonomy" id="412755"/>
    <lineage>
        <taxon>unclassified sequences</taxon>
        <taxon>metagenomes</taxon>
        <taxon>ecological metagenomes</taxon>
    </lineage>
</organism>
<comment type="caution">
    <text evidence="1">The sequence shown here is derived from an EMBL/GenBank/DDBJ whole genome shotgun (WGS) entry which is preliminary data.</text>
</comment>
<name>A0A0F9P8H7_9ZZZZ</name>
<dbReference type="EMBL" id="LAZR01005764">
    <property type="protein sequence ID" value="KKM97300.1"/>
    <property type="molecule type" value="Genomic_DNA"/>
</dbReference>
<evidence type="ECO:0000313" key="1">
    <source>
        <dbReference type="EMBL" id="KKM97300.1"/>
    </source>
</evidence>
<reference evidence="1" key="1">
    <citation type="journal article" date="2015" name="Nature">
        <title>Complex archaea that bridge the gap between prokaryotes and eukaryotes.</title>
        <authorList>
            <person name="Spang A."/>
            <person name="Saw J.H."/>
            <person name="Jorgensen S.L."/>
            <person name="Zaremba-Niedzwiedzka K."/>
            <person name="Martijn J."/>
            <person name="Lind A.E."/>
            <person name="van Eijk R."/>
            <person name="Schleper C."/>
            <person name="Guy L."/>
            <person name="Ettema T.J."/>
        </authorList>
    </citation>
    <scope>NUCLEOTIDE SEQUENCE</scope>
</reference>
<dbReference type="AlphaFoldDB" id="A0A0F9P8H7"/>